<proteinExistence type="predicted"/>
<comment type="caution">
    <text evidence="2">The sequence shown here is derived from an EMBL/GenBank/DDBJ whole genome shotgun (WGS) entry which is preliminary data.</text>
</comment>
<evidence type="ECO:0000313" key="2">
    <source>
        <dbReference type="EMBL" id="GJS83492.1"/>
    </source>
</evidence>
<feature type="region of interest" description="Disordered" evidence="1">
    <location>
        <begin position="217"/>
        <end position="240"/>
    </location>
</feature>
<evidence type="ECO:0000313" key="3">
    <source>
        <dbReference type="Proteomes" id="UP001151760"/>
    </source>
</evidence>
<organism evidence="2 3">
    <name type="scientific">Tanacetum coccineum</name>
    <dbReference type="NCBI Taxonomy" id="301880"/>
    <lineage>
        <taxon>Eukaryota</taxon>
        <taxon>Viridiplantae</taxon>
        <taxon>Streptophyta</taxon>
        <taxon>Embryophyta</taxon>
        <taxon>Tracheophyta</taxon>
        <taxon>Spermatophyta</taxon>
        <taxon>Magnoliopsida</taxon>
        <taxon>eudicotyledons</taxon>
        <taxon>Gunneridae</taxon>
        <taxon>Pentapetalae</taxon>
        <taxon>asterids</taxon>
        <taxon>campanulids</taxon>
        <taxon>Asterales</taxon>
        <taxon>Asteraceae</taxon>
        <taxon>Asteroideae</taxon>
        <taxon>Anthemideae</taxon>
        <taxon>Anthemidinae</taxon>
        <taxon>Tanacetum</taxon>
    </lineage>
</organism>
<keyword evidence="3" id="KW-1185">Reference proteome</keyword>
<dbReference type="EMBL" id="BQNB010010905">
    <property type="protein sequence ID" value="GJS83492.1"/>
    <property type="molecule type" value="Genomic_DNA"/>
</dbReference>
<reference evidence="2" key="1">
    <citation type="journal article" date="2022" name="Int. J. Mol. Sci.">
        <title>Draft Genome of Tanacetum Coccineum: Genomic Comparison of Closely Related Tanacetum-Family Plants.</title>
        <authorList>
            <person name="Yamashiro T."/>
            <person name="Shiraishi A."/>
            <person name="Nakayama K."/>
            <person name="Satake H."/>
        </authorList>
    </citation>
    <scope>NUCLEOTIDE SEQUENCE</scope>
</reference>
<protein>
    <submittedName>
        <fullName evidence="2">Uncharacterized protein</fullName>
    </submittedName>
</protein>
<gene>
    <name evidence="2" type="ORF">Tco_0750033</name>
</gene>
<accession>A0ABQ4Z0X0</accession>
<reference evidence="2" key="2">
    <citation type="submission" date="2022-01" db="EMBL/GenBank/DDBJ databases">
        <authorList>
            <person name="Yamashiro T."/>
            <person name="Shiraishi A."/>
            <person name="Satake H."/>
            <person name="Nakayama K."/>
        </authorList>
    </citation>
    <scope>NUCLEOTIDE SEQUENCE</scope>
</reference>
<name>A0ABQ4Z0X0_9ASTR</name>
<dbReference type="Proteomes" id="UP001151760">
    <property type="component" value="Unassembled WGS sequence"/>
</dbReference>
<evidence type="ECO:0000256" key="1">
    <source>
        <dbReference type="SAM" id="MobiDB-lite"/>
    </source>
</evidence>
<sequence>MAEEDHHVAVAVVPKFDMPRHQSNLSSNDVKSLVKRYEIPLDLHPGVPSEWHTMDQLPEDAIGLFDRFIEFSGIRVPFSTLLLALKHGHWYSFEKRVGKGAGGKIFCETFFGMKGWKDKFFFIDRRGILDAMAWRHHDSDVNDPFLDDDYSILDVRALAEKVIDLRPVHPGLLFTASRATTWDFSSFYPVFKDSRGSGYIITLLMYMRVGAAISAKEETTQHTTPPHPVHQSISDKTASQLEVEVEDPKVFTAKEKKKGTIQLKENLTLSP</sequence>